<dbReference type="EMBL" id="LGRX02033908">
    <property type="protein sequence ID" value="KAK3239458.1"/>
    <property type="molecule type" value="Genomic_DNA"/>
</dbReference>
<dbReference type="SUPFAM" id="SSF48371">
    <property type="entry name" value="ARM repeat"/>
    <property type="match status" value="1"/>
</dbReference>
<name>A0AAE0BMP1_9CHLO</name>
<evidence type="ECO:0000313" key="3">
    <source>
        <dbReference type="Proteomes" id="UP001190700"/>
    </source>
</evidence>
<dbReference type="InterPro" id="IPR051023">
    <property type="entry name" value="PP2A_Regulatory_Subunit_A"/>
</dbReference>
<proteinExistence type="predicted"/>
<dbReference type="InterPro" id="IPR016024">
    <property type="entry name" value="ARM-type_fold"/>
</dbReference>
<reference evidence="2 3" key="1">
    <citation type="journal article" date="2015" name="Genome Biol. Evol.">
        <title>Comparative Genomics of a Bacterivorous Green Alga Reveals Evolutionary Causalities and Consequences of Phago-Mixotrophic Mode of Nutrition.</title>
        <authorList>
            <person name="Burns J.A."/>
            <person name="Paasch A."/>
            <person name="Narechania A."/>
            <person name="Kim E."/>
        </authorList>
    </citation>
    <scope>NUCLEOTIDE SEQUENCE [LARGE SCALE GENOMIC DNA]</scope>
    <source>
        <strain evidence="2 3">PLY_AMNH</strain>
    </source>
</reference>
<keyword evidence="1" id="KW-0677">Repeat</keyword>
<dbReference type="PANTHER" id="PTHR10648">
    <property type="entry name" value="SERINE/THREONINE-PROTEIN PHOSPHATASE PP2A 65 KDA REGULATORY SUBUNIT"/>
    <property type="match status" value="1"/>
</dbReference>
<dbReference type="GO" id="GO:0019888">
    <property type="term" value="F:protein phosphatase regulator activity"/>
    <property type="evidence" value="ECO:0007669"/>
    <property type="project" value="TreeGrafter"/>
</dbReference>
<sequence>MISGQGDHIHRESMYKLCAYNFPAVAVTIGSKRWPELRPTYHTLLSTQSEDVQRSLAASLHIVAPLLCSPSVQRTSLVFALNTLLAGAPSNIKQCTLLHLHVTLNQVPVDVAMPFLELFPRLAEMDAESEDCSMWRLREAVARQLTHLAVLYGAAPTNSLFMPVALELCKDVVWAVRMAGITAVEGLLRGGMLQEETMANLWGSMLSMAQSTRHALRQVSRNGTVAWAESFDPRYTQVVGSNGPATSLSTAPLRGFQKSCRHSRRHGAAASRGVDGGHVELRETSVELVAVPCGDLAEGGPAAAWLKAALRRPG</sequence>
<evidence type="ECO:0000313" key="2">
    <source>
        <dbReference type="EMBL" id="KAK3239458.1"/>
    </source>
</evidence>
<comment type="caution">
    <text evidence="2">The sequence shown here is derived from an EMBL/GenBank/DDBJ whole genome shotgun (WGS) entry which is preliminary data.</text>
</comment>
<protein>
    <submittedName>
        <fullName evidence="2">Uncharacterized protein</fullName>
    </submittedName>
</protein>
<dbReference type="InterPro" id="IPR011989">
    <property type="entry name" value="ARM-like"/>
</dbReference>
<keyword evidence="3" id="KW-1185">Reference proteome</keyword>
<evidence type="ECO:0000256" key="1">
    <source>
        <dbReference type="ARBA" id="ARBA00022737"/>
    </source>
</evidence>
<organism evidence="2 3">
    <name type="scientific">Cymbomonas tetramitiformis</name>
    <dbReference type="NCBI Taxonomy" id="36881"/>
    <lineage>
        <taxon>Eukaryota</taxon>
        <taxon>Viridiplantae</taxon>
        <taxon>Chlorophyta</taxon>
        <taxon>Pyramimonadophyceae</taxon>
        <taxon>Pyramimonadales</taxon>
        <taxon>Pyramimonadaceae</taxon>
        <taxon>Cymbomonas</taxon>
    </lineage>
</organism>
<dbReference type="Proteomes" id="UP001190700">
    <property type="component" value="Unassembled WGS sequence"/>
</dbReference>
<dbReference type="Gene3D" id="1.25.10.10">
    <property type="entry name" value="Leucine-rich Repeat Variant"/>
    <property type="match status" value="1"/>
</dbReference>
<dbReference type="GO" id="GO:0005737">
    <property type="term" value="C:cytoplasm"/>
    <property type="evidence" value="ECO:0007669"/>
    <property type="project" value="TreeGrafter"/>
</dbReference>
<dbReference type="AlphaFoldDB" id="A0AAE0BMP1"/>
<accession>A0AAE0BMP1</accession>
<gene>
    <name evidence="2" type="ORF">CYMTET_50618</name>
</gene>
<dbReference type="PANTHER" id="PTHR10648:SF1">
    <property type="entry name" value="SERINE_THREONINE-PROTEIN PHOSPHATASE 4 REGULATORY SUBUNIT 1"/>
    <property type="match status" value="1"/>
</dbReference>